<keyword evidence="2" id="KW-1185">Reference proteome</keyword>
<dbReference type="EMBL" id="MBRJ01000059">
    <property type="protein sequence ID" value="OHX41343.1"/>
    <property type="molecule type" value="Genomic_DNA"/>
</dbReference>
<evidence type="ECO:0000313" key="1">
    <source>
        <dbReference type="EMBL" id="OHX41343.1"/>
    </source>
</evidence>
<gene>
    <name evidence="1" type="ORF">BBV17_28515</name>
</gene>
<accession>A0ABX3CKP7</accession>
<reference evidence="1 2" key="1">
    <citation type="submission" date="2016-07" db="EMBL/GenBank/DDBJ databases">
        <title>Bacillus oceanisediminis whole genome.</title>
        <authorList>
            <person name="Pal Y."/>
            <person name="Verma A."/>
            <person name="Mual P."/>
            <person name="Srinivasan K."/>
        </authorList>
    </citation>
    <scope>NUCLEOTIDE SEQUENCE [LARGE SCALE GENOMIC DNA]</scope>
    <source>
        <strain evidence="1 2">Bhandara28</strain>
    </source>
</reference>
<comment type="caution">
    <text evidence="1">The sequence shown here is derived from an EMBL/GenBank/DDBJ whole genome shotgun (WGS) entry which is preliminary data.</text>
</comment>
<dbReference type="Proteomes" id="UP000180194">
    <property type="component" value="Unassembled WGS sequence"/>
</dbReference>
<protein>
    <recommendedName>
        <fullName evidence="3">Phage protein</fullName>
    </recommendedName>
</protein>
<evidence type="ECO:0000313" key="2">
    <source>
        <dbReference type="Proteomes" id="UP000180194"/>
    </source>
</evidence>
<evidence type="ECO:0008006" key="3">
    <source>
        <dbReference type="Google" id="ProtNLM"/>
    </source>
</evidence>
<sequence length="63" mass="7284">MKFIVKAFSSDGQEMEFENTAIGEEKEISFENVKAAEAFIEGIKISLPNTWQYRIIPKEDEQK</sequence>
<proteinExistence type="predicted"/>
<name>A0ABX3CKP7_9BACI</name>
<organism evidence="1 2">
    <name type="scientific">Cytobacillus oceanisediminis</name>
    <dbReference type="NCBI Taxonomy" id="665099"/>
    <lineage>
        <taxon>Bacteria</taxon>
        <taxon>Bacillati</taxon>
        <taxon>Bacillota</taxon>
        <taxon>Bacilli</taxon>
        <taxon>Bacillales</taxon>
        <taxon>Bacillaceae</taxon>
        <taxon>Cytobacillus</taxon>
    </lineage>
</organism>